<reference evidence="2" key="1">
    <citation type="submission" date="2017-02" db="EMBL/GenBank/DDBJ databases">
        <authorList>
            <person name="Varghese N."/>
            <person name="Submissions S."/>
        </authorList>
    </citation>
    <scope>NUCLEOTIDE SEQUENCE [LARGE SCALE GENOMIC DNA]</scope>
    <source>
        <strain evidence="2">DSM 19608</strain>
    </source>
</reference>
<sequence length="46" mass="5002">MRGTFVLGEHLRLRLVSLSSVVSVACPLMRRYALIGKVTGVNNESA</sequence>
<dbReference type="Proteomes" id="UP000190834">
    <property type="component" value="Unassembled WGS sequence"/>
</dbReference>
<protein>
    <submittedName>
        <fullName evidence="1">Uncharacterized protein</fullName>
    </submittedName>
</protein>
<organism evidence="1 2">
    <name type="scientific">Vibrio cincinnatiensis DSM 19608</name>
    <dbReference type="NCBI Taxonomy" id="1123491"/>
    <lineage>
        <taxon>Bacteria</taxon>
        <taxon>Pseudomonadati</taxon>
        <taxon>Pseudomonadota</taxon>
        <taxon>Gammaproteobacteria</taxon>
        <taxon>Vibrionales</taxon>
        <taxon>Vibrionaceae</taxon>
        <taxon>Vibrio</taxon>
    </lineage>
</organism>
<dbReference type="PROSITE" id="PS51257">
    <property type="entry name" value="PROKAR_LIPOPROTEIN"/>
    <property type="match status" value="1"/>
</dbReference>
<evidence type="ECO:0000313" key="1">
    <source>
        <dbReference type="EMBL" id="SKA28149.1"/>
    </source>
</evidence>
<gene>
    <name evidence="1" type="ORF">SAMN02745782_03323</name>
</gene>
<accession>A0A1T4SIW5</accession>
<keyword evidence="2" id="KW-1185">Reference proteome</keyword>
<dbReference type="EMBL" id="FUXB01000033">
    <property type="protein sequence ID" value="SKA28149.1"/>
    <property type="molecule type" value="Genomic_DNA"/>
</dbReference>
<proteinExistence type="predicted"/>
<evidence type="ECO:0000313" key="2">
    <source>
        <dbReference type="Proteomes" id="UP000190834"/>
    </source>
</evidence>
<dbReference type="AlphaFoldDB" id="A0A1T4SIW5"/>
<name>A0A1T4SIW5_VIBCI</name>